<comment type="caution">
    <text evidence="9">The sequence shown here is derived from an EMBL/GenBank/DDBJ whole genome shotgun (WGS) entry which is preliminary data.</text>
</comment>
<keyword evidence="6" id="KW-0234">DNA repair</keyword>
<keyword evidence="8" id="KW-0812">Transmembrane</keyword>
<keyword evidence="1" id="KW-0540">Nuclease</keyword>
<dbReference type="EMBL" id="JAPMOS010000007">
    <property type="protein sequence ID" value="KAJ4461546.1"/>
    <property type="molecule type" value="Genomic_DNA"/>
</dbReference>
<feature type="compositionally biased region" description="Acidic residues" evidence="7">
    <location>
        <begin position="489"/>
        <end position="503"/>
    </location>
</feature>
<keyword evidence="8" id="KW-0472">Membrane</keyword>
<evidence type="ECO:0000256" key="2">
    <source>
        <dbReference type="ARBA" id="ARBA00022759"/>
    </source>
</evidence>
<protein>
    <submittedName>
        <fullName evidence="9">UV-damage endonuclease</fullName>
    </submittedName>
</protein>
<evidence type="ECO:0000313" key="9">
    <source>
        <dbReference type="EMBL" id="KAJ4461546.1"/>
    </source>
</evidence>
<organism evidence="9 10">
    <name type="scientific">Paratrimastix pyriformis</name>
    <dbReference type="NCBI Taxonomy" id="342808"/>
    <lineage>
        <taxon>Eukaryota</taxon>
        <taxon>Metamonada</taxon>
        <taxon>Preaxostyla</taxon>
        <taxon>Paratrimastigidae</taxon>
        <taxon>Paratrimastix</taxon>
    </lineage>
</organism>
<feature type="compositionally biased region" description="Low complexity" evidence="7">
    <location>
        <begin position="468"/>
        <end position="480"/>
    </location>
</feature>
<reference evidence="9" key="1">
    <citation type="journal article" date="2022" name="bioRxiv">
        <title>Genomics of Preaxostyla Flagellates Illuminates Evolutionary Transitions and the Path Towards Mitochondrial Loss.</title>
        <authorList>
            <person name="Novak L.V.F."/>
            <person name="Treitli S.C."/>
            <person name="Pyrih J."/>
            <person name="Halakuc P."/>
            <person name="Pipaliya S.V."/>
            <person name="Vacek V."/>
            <person name="Brzon O."/>
            <person name="Soukal P."/>
            <person name="Eme L."/>
            <person name="Dacks J.B."/>
            <person name="Karnkowska A."/>
            <person name="Elias M."/>
            <person name="Hampl V."/>
        </authorList>
    </citation>
    <scope>NUCLEOTIDE SEQUENCE</scope>
    <source>
        <strain evidence="9">RCP-MX</strain>
    </source>
</reference>
<dbReference type="Proteomes" id="UP001141327">
    <property type="component" value="Unassembled WGS sequence"/>
</dbReference>
<feature type="compositionally biased region" description="Basic residues" evidence="7">
    <location>
        <begin position="98"/>
        <end position="113"/>
    </location>
</feature>
<keyword evidence="10" id="KW-1185">Reference proteome</keyword>
<dbReference type="Gene3D" id="3.20.20.150">
    <property type="entry name" value="Divalent-metal-dependent TIM barrel enzymes"/>
    <property type="match status" value="2"/>
</dbReference>
<dbReference type="NCBIfam" id="TIGR00629">
    <property type="entry name" value="uvde"/>
    <property type="match status" value="1"/>
</dbReference>
<evidence type="ECO:0000256" key="7">
    <source>
        <dbReference type="SAM" id="MobiDB-lite"/>
    </source>
</evidence>
<accession>A0ABQ8UQX1</accession>
<feature type="region of interest" description="Disordered" evidence="7">
    <location>
        <begin position="464"/>
        <end position="527"/>
    </location>
</feature>
<keyword evidence="8" id="KW-1133">Transmembrane helix</keyword>
<evidence type="ECO:0000256" key="4">
    <source>
        <dbReference type="ARBA" id="ARBA00022769"/>
    </source>
</evidence>
<dbReference type="InterPro" id="IPR004601">
    <property type="entry name" value="UvdE"/>
</dbReference>
<proteinExistence type="predicted"/>
<evidence type="ECO:0000256" key="6">
    <source>
        <dbReference type="ARBA" id="ARBA00023204"/>
    </source>
</evidence>
<evidence type="ECO:0000256" key="3">
    <source>
        <dbReference type="ARBA" id="ARBA00022763"/>
    </source>
</evidence>
<feature type="region of interest" description="Disordered" evidence="7">
    <location>
        <begin position="98"/>
        <end position="136"/>
    </location>
</feature>
<name>A0ABQ8UQX1_9EUKA</name>
<feature type="compositionally biased region" description="Acidic residues" evidence="7">
    <location>
        <begin position="117"/>
        <end position="136"/>
    </location>
</feature>
<keyword evidence="2 9" id="KW-0255">Endonuclease</keyword>
<feature type="transmembrane region" description="Helical" evidence="8">
    <location>
        <begin position="764"/>
        <end position="783"/>
    </location>
</feature>
<dbReference type="Pfam" id="PF12352">
    <property type="entry name" value="V-SNARE_C"/>
    <property type="match status" value="1"/>
</dbReference>
<dbReference type="Pfam" id="PF03851">
    <property type="entry name" value="UvdE"/>
    <property type="match status" value="2"/>
</dbReference>
<dbReference type="PANTHER" id="PTHR31290">
    <property type="entry name" value="UV-DAMAGE ENDONUCLEASE"/>
    <property type="match status" value="1"/>
</dbReference>
<evidence type="ECO:0000256" key="5">
    <source>
        <dbReference type="ARBA" id="ARBA00022801"/>
    </source>
</evidence>
<keyword evidence="4" id="KW-0228">DNA excision</keyword>
<dbReference type="InterPro" id="IPR036237">
    <property type="entry name" value="Xyl_isomerase-like_sf"/>
</dbReference>
<evidence type="ECO:0000256" key="8">
    <source>
        <dbReference type="SAM" id="Phobius"/>
    </source>
</evidence>
<dbReference type="GO" id="GO:0004519">
    <property type="term" value="F:endonuclease activity"/>
    <property type="evidence" value="ECO:0007669"/>
    <property type="project" value="UniProtKB-KW"/>
</dbReference>
<keyword evidence="5" id="KW-0378">Hydrolase</keyword>
<sequence length="787" mass="86583">MTQKAYKEKASTAPSSRHFTLKSGKLVTTDELDRDTAAPAYELPNLGQEILLQRSEQNILDLLPILQWNEANGIRLFRISSDLFPHCDNRVLKKPVVKAAKKKVPSSRRKRTKKKDDEDEEEDDGGVESSEGDADDAIEEVPISEDMKQAILSEPFLYPLLWAGEGLAECGQFARTWGHRLTMHPSQFNQIGTPTPEVLASTSLCLRMHAAVLDMLDTPDAVLVVHGGGTYGDKAAALRRWERQFALLPAAVRRRIVLENDEKCFSVADLLPLCQRLEVPLVYDTLHGACKGPNHLGETRRRFLDELLPDILRTWRARDIVPKFHVSEQRAGAHTGAHSDFVQSLPDFFMGITDPVDVMIEAKAKEAATLQLMALPDLASLRWGGQVPHRPCVVTAQPVASTAPTAATAALPGVPWTPARAAPPPGLYREMPPHWLVVPDCQMPPPLDPALVAKLVAPKAVRARASKKGSAAARGKATGKPGKRTVVIQDDDNSSDDDPESGGDDASPPVAEETKRPRRQRRIRPLATRQLSFLLPTGTTGYPKLLSVPAKGMYPQNSVFDELHRQARRLEETIDTKLMSFSKLGTSFLATEAAPRAQADQKQKQANDHIFVAMGTDIEQLLSKLTQLNSKMAQFLQENPQAPPTFVHTTSRHEEILKTLTQDYQKTKINNAHCRDHAELLSGVTPGTVLSATDQLLRERSAIHNSDKSADDLLGQAADVTSVLSAQRGVLSTLQNKAAQAAGAFPAIHGIIAKMHARKMRDKVIIAIVVALCVAFILFYVFLRKRK</sequence>
<evidence type="ECO:0000256" key="1">
    <source>
        <dbReference type="ARBA" id="ARBA00022722"/>
    </source>
</evidence>
<evidence type="ECO:0000313" key="10">
    <source>
        <dbReference type="Proteomes" id="UP001141327"/>
    </source>
</evidence>
<dbReference type="PANTHER" id="PTHR31290:SF5">
    <property type="entry name" value="UV-DAMAGE ENDONUCLEASE"/>
    <property type="match status" value="1"/>
</dbReference>
<keyword evidence="3" id="KW-0227">DNA damage</keyword>
<dbReference type="SUPFAM" id="SSF51658">
    <property type="entry name" value="Xylose isomerase-like"/>
    <property type="match status" value="1"/>
</dbReference>
<gene>
    <name evidence="9" type="ORF">PAPYR_2137</name>
</gene>